<dbReference type="EMBL" id="JABSTQ010010983">
    <property type="protein sequence ID" value="KAG0416164.1"/>
    <property type="molecule type" value="Genomic_DNA"/>
</dbReference>
<protein>
    <submittedName>
        <fullName evidence="1">Uncharacterized protein</fullName>
    </submittedName>
</protein>
<accession>A0AC60PAL9</accession>
<proteinExistence type="predicted"/>
<evidence type="ECO:0000313" key="2">
    <source>
        <dbReference type="Proteomes" id="UP000805193"/>
    </source>
</evidence>
<keyword evidence="2" id="KW-1185">Reference proteome</keyword>
<gene>
    <name evidence="1" type="ORF">HPB47_006662</name>
</gene>
<organism evidence="1 2">
    <name type="scientific">Ixodes persulcatus</name>
    <name type="common">Taiga tick</name>
    <dbReference type="NCBI Taxonomy" id="34615"/>
    <lineage>
        <taxon>Eukaryota</taxon>
        <taxon>Metazoa</taxon>
        <taxon>Ecdysozoa</taxon>
        <taxon>Arthropoda</taxon>
        <taxon>Chelicerata</taxon>
        <taxon>Arachnida</taxon>
        <taxon>Acari</taxon>
        <taxon>Parasitiformes</taxon>
        <taxon>Ixodida</taxon>
        <taxon>Ixodoidea</taxon>
        <taxon>Ixodidae</taxon>
        <taxon>Ixodinae</taxon>
        <taxon>Ixodes</taxon>
    </lineage>
</organism>
<dbReference type="Proteomes" id="UP000805193">
    <property type="component" value="Unassembled WGS sequence"/>
</dbReference>
<evidence type="ECO:0000313" key="1">
    <source>
        <dbReference type="EMBL" id="KAG0416164.1"/>
    </source>
</evidence>
<sequence length="229" mass="25903">MSLLGQFPRFSKQIAFATNKLERLKSRIRLPEKYKGGRLERIGIYWKSLCEDYGAAVRDIVSDSRSRPRKAAVVVSGIATFEFCPQWRLGVDSRPGPLRGLGFLGCLMTTNPDEVSYRDAVAECSNAVLQLSDAVRNPESDAHLRHVEQCLNEGTIRTLNLLALTVVWEDDFGRDSDVFAAHCSYLRPQWLRFHQRVLDVGLLGNWVVLALKMRDFDVNSAEWGETARS</sequence>
<name>A0AC60PAL9_IXOPE</name>
<comment type="caution">
    <text evidence="1">The sequence shown here is derived from an EMBL/GenBank/DDBJ whole genome shotgun (WGS) entry which is preliminary data.</text>
</comment>
<reference evidence="1 2" key="1">
    <citation type="journal article" date="2020" name="Cell">
        <title>Large-Scale Comparative Analyses of Tick Genomes Elucidate Their Genetic Diversity and Vector Capacities.</title>
        <authorList>
            <consortium name="Tick Genome and Microbiome Consortium (TIGMIC)"/>
            <person name="Jia N."/>
            <person name="Wang J."/>
            <person name="Shi W."/>
            <person name="Du L."/>
            <person name="Sun Y."/>
            <person name="Zhan W."/>
            <person name="Jiang J.F."/>
            <person name="Wang Q."/>
            <person name="Zhang B."/>
            <person name="Ji P."/>
            <person name="Bell-Sakyi L."/>
            <person name="Cui X.M."/>
            <person name="Yuan T.T."/>
            <person name="Jiang B.G."/>
            <person name="Yang W.F."/>
            <person name="Lam T.T."/>
            <person name="Chang Q.C."/>
            <person name="Ding S.J."/>
            <person name="Wang X.J."/>
            <person name="Zhu J.G."/>
            <person name="Ruan X.D."/>
            <person name="Zhao L."/>
            <person name="Wei J.T."/>
            <person name="Ye R.Z."/>
            <person name="Que T.C."/>
            <person name="Du C.H."/>
            <person name="Zhou Y.H."/>
            <person name="Cheng J.X."/>
            <person name="Dai P.F."/>
            <person name="Guo W.B."/>
            <person name="Han X.H."/>
            <person name="Huang E.J."/>
            <person name="Li L.F."/>
            <person name="Wei W."/>
            <person name="Gao Y.C."/>
            <person name="Liu J.Z."/>
            <person name="Shao H.Z."/>
            <person name="Wang X."/>
            <person name="Wang C.C."/>
            <person name="Yang T.C."/>
            <person name="Huo Q.B."/>
            <person name="Li W."/>
            <person name="Chen H.Y."/>
            <person name="Chen S.E."/>
            <person name="Zhou L.G."/>
            <person name="Ni X.B."/>
            <person name="Tian J.H."/>
            <person name="Sheng Y."/>
            <person name="Liu T."/>
            <person name="Pan Y.S."/>
            <person name="Xia L.Y."/>
            <person name="Li J."/>
            <person name="Zhao F."/>
            <person name="Cao W.C."/>
        </authorList>
    </citation>
    <scope>NUCLEOTIDE SEQUENCE [LARGE SCALE GENOMIC DNA]</scope>
    <source>
        <strain evidence="1">Iper-2018</strain>
    </source>
</reference>